<feature type="compositionally biased region" description="Basic and acidic residues" evidence="1">
    <location>
        <begin position="81"/>
        <end position="105"/>
    </location>
</feature>
<dbReference type="Proteomes" id="UP000694421">
    <property type="component" value="Unplaced"/>
</dbReference>
<dbReference type="GeneTree" id="ENSGT00940000177979"/>
<accession>A0A8D0E9E4</accession>
<reference evidence="2" key="1">
    <citation type="submission" date="2025-08" db="UniProtKB">
        <authorList>
            <consortium name="Ensembl"/>
        </authorList>
    </citation>
    <scope>IDENTIFICATION</scope>
</reference>
<feature type="region of interest" description="Disordered" evidence="1">
    <location>
        <begin position="79"/>
        <end position="120"/>
    </location>
</feature>
<organism evidence="2 3">
    <name type="scientific">Salvator merianae</name>
    <name type="common">Argentine black and white tegu</name>
    <name type="synonym">Tupinambis merianae</name>
    <dbReference type="NCBI Taxonomy" id="96440"/>
    <lineage>
        <taxon>Eukaryota</taxon>
        <taxon>Metazoa</taxon>
        <taxon>Chordata</taxon>
        <taxon>Craniata</taxon>
        <taxon>Vertebrata</taxon>
        <taxon>Euteleostomi</taxon>
        <taxon>Lepidosauria</taxon>
        <taxon>Squamata</taxon>
        <taxon>Bifurcata</taxon>
        <taxon>Unidentata</taxon>
        <taxon>Episquamata</taxon>
        <taxon>Laterata</taxon>
        <taxon>Teiioidea</taxon>
        <taxon>Teiidae</taxon>
        <taxon>Salvator</taxon>
    </lineage>
</organism>
<protein>
    <submittedName>
        <fullName evidence="2">Uncharacterized protein</fullName>
    </submittedName>
</protein>
<keyword evidence="3" id="KW-1185">Reference proteome</keyword>
<dbReference type="AlphaFoldDB" id="A0A8D0E9E4"/>
<evidence type="ECO:0000256" key="1">
    <source>
        <dbReference type="SAM" id="MobiDB-lite"/>
    </source>
</evidence>
<reference evidence="2" key="2">
    <citation type="submission" date="2025-09" db="UniProtKB">
        <authorList>
            <consortium name="Ensembl"/>
        </authorList>
    </citation>
    <scope>IDENTIFICATION</scope>
</reference>
<name>A0A8D0E9E4_SALMN</name>
<sequence length="120" mass="13176">LAHWKLLGAQCMHAPAFFFNPIVFTCRGKKTFGGPYHSAKSSGEVSVVATIRAPCDGGLDQRVRCTLSASFATMVKFPTRSSEKTPKFLEKDWAQKSSKPSETKKRTAQASLSREPEAKP</sequence>
<dbReference type="Ensembl" id="ENSSMRT00000032922.1">
    <property type="protein sequence ID" value="ENSSMRP00000028223.1"/>
    <property type="gene ID" value="ENSSMRG00000021703.1"/>
</dbReference>
<proteinExistence type="predicted"/>
<evidence type="ECO:0000313" key="2">
    <source>
        <dbReference type="Ensembl" id="ENSSMRP00000028223.1"/>
    </source>
</evidence>
<evidence type="ECO:0000313" key="3">
    <source>
        <dbReference type="Proteomes" id="UP000694421"/>
    </source>
</evidence>